<keyword evidence="1" id="KW-0812">Transmembrane</keyword>
<name>A0A0F9RSE8_9ZZZZ</name>
<organism evidence="2">
    <name type="scientific">marine sediment metagenome</name>
    <dbReference type="NCBI Taxonomy" id="412755"/>
    <lineage>
        <taxon>unclassified sequences</taxon>
        <taxon>metagenomes</taxon>
        <taxon>ecological metagenomes</taxon>
    </lineage>
</organism>
<accession>A0A0F9RSE8</accession>
<comment type="caution">
    <text evidence="2">The sequence shown here is derived from an EMBL/GenBank/DDBJ whole genome shotgun (WGS) entry which is preliminary data.</text>
</comment>
<sequence length="30" mass="3376">MSDLAYDVLSLIAVAIWVLAFGIHMNRRVT</sequence>
<feature type="transmembrane region" description="Helical" evidence="1">
    <location>
        <begin position="6"/>
        <end position="25"/>
    </location>
</feature>
<evidence type="ECO:0000256" key="1">
    <source>
        <dbReference type="SAM" id="Phobius"/>
    </source>
</evidence>
<protein>
    <submittedName>
        <fullName evidence="2">Uncharacterized protein</fullName>
    </submittedName>
</protein>
<evidence type="ECO:0000313" key="2">
    <source>
        <dbReference type="EMBL" id="KKN27896.1"/>
    </source>
</evidence>
<dbReference type="EMBL" id="LAZR01002606">
    <property type="protein sequence ID" value="KKN27896.1"/>
    <property type="molecule type" value="Genomic_DNA"/>
</dbReference>
<reference evidence="2" key="1">
    <citation type="journal article" date="2015" name="Nature">
        <title>Complex archaea that bridge the gap between prokaryotes and eukaryotes.</title>
        <authorList>
            <person name="Spang A."/>
            <person name="Saw J.H."/>
            <person name="Jorgensen S.L."/>
            <person name="Zaremba-Niedzwiedzka K."/>
            <person name="Martijn J."/>
            <person name="Lind A.E."/>
            <person name="van Eijk R."/>
            <person name="Schleper C."/>
            <person name="Guy L."/>
            <person name="Ettema T.J."/>
        </authorList>
    </citation>
    <scope>NUCLEOTIDE SEQUENCE</scope>
</reference>
<dbReference type="AlphaFoldDB" id="A0A0F9RSE8"/>
<gene>
    <name evidence="2" type="ORF">LCGC14_0859860</name>
</gene>
<keyword evidence="1" id="KW-0472">Membrane</keyword>
<keyword evidence="1" id="KW-1133">Transmembrane helix</keyword>
<proteinExistence type="predicted"/>